<dbReference type="GO" id="GO:0005125">
    <property type="term" value="F:cytokine activity"/>
    <property type="evidence" value="ECO:0007669"/>
    <property type="project" value="TreeGrafter"/>
</dbReference>
<dbReference type="InterPro" id="IPR005817">
    <property type="entry name" value="Wnt"/>
</dbReference>
<evidence type="ECO:0000256" key="8">
    <source>
        <dbReference type="ARBA" id="ARBA00023180"/>
    </source>
</evidence>
<dbReference type="InterPro" id="IPR018161">
    <property type="entry name" value="Wnt_CS"/>
</dbReference>
<dbReference type="InterPro" id="IPR009143">
    <property type="entry name" value="Wnt6"/>
</dbReference>
<name>A0A6P8L3M9_BOMIM</name>
<keyword evidence="11" id="KW-0472">Membrane</keyword>
<dbReference type="SMART" id="SM00097">
    <property type="entry name" value="WNT1"/>
    <property type="match status" value="1"/>
</dbReference>
<dbReference type="RefSeq" id="XP_033178485.1">
    <property type="nucleotide sequence ID" value="XM_033322594.1"/>
</dbReference>
<dbReference type="GO" id="GO:0045165">
    <property type="term" value="P:cell fate commitment"/>
    <property type="evidence" value="ECO:0007669"/>
    <property type="project" value="TreeGrafter"/>
</dbReference>
<dbReference type="AlphaFoldDB" id="A0A6P8L3M9"/>
<dbReference type="GO" id="GO:0030182">
    <property type="term" value="P:neuron differentiation"/>
    <property type="evidence" value="ECO:0007669"/>
    <property type="project" value="TreeGrafter"/>
</dbReference>
<dbReference type="CDD" id="cd19338">
    <property type="entry name" value="Wnt_Wnt6"/>
    <property type="match status" value="1"/>
</dbReference>
<comment type="subcellular location">
    <subcellularLocation>
        <location evidence="1 10">Secreted</location>
        <location evidence="1 10">Extracellular space</location>
        <location evidence="1 10">Extracellular matrix</location>
    </subcellularLocation>
</comment>
<evidence type="ECO:0000256" key="1">
    <source>
        <dbReference type="ARBA" id="ARBA00004498"/>
    </source>
</evidence>
<dbReference type="Proteomes" id="UP000515180">
    <property type="component" value="Unplaced"/>
</dbReference>
<evidence type="ECO:0000256" key="2">
    <source>
        <dbReference type="ARBA" id="ARBA00005683"/>
    </source>
</evidence>
<dbReference type="GeneID" id="100745430"/>
<dbReference type="GO" id="GO:0060560">
    <property type="term" value="P:developmental growth involved in morphogenesis"/>
    <property type="evidence" value="ECO:0007669"/>
    <property type="project" value="UniProtKB-ARBA"/>
</dbReference>
<dbReference type="CTD" id="7475"/>
<gene>
    <name evidence="13" type="primary">LOC100745430</name>
</gene>
<keyword evidence="7" id="KW-1015">Disulfide bond</keyword>
<keyword evidence="4" id="KW-0964">Secreted</keyword>
<dbReference type="Pfam" id="PF00110">
    <property type="entry name" value="wnt"/>
    <property type="match status" value="1"/>
</dbReference>
<dbReference type="PANTHER" id="PTHR12027:SF72">
    <property type="entry name" value="PROTEIN WNT-6"/>
    <property type="match status" value="1"/>
</dbReference>
<keyword evidence="5" id="KW-0272">Extracellular matrix</keyword>
<keyword evidence="9" id="KW-0449">Lipoprotein</keyword>
<dbReference type="PRINTS" id="PR01349">
    <property type="entry name" value="WNTPROTEIN"/>
</dbReference>
<organism evidence="12 13">
    <name type="scientific">Bombus impatiens</name>
    <name type="common">Bumblebee</name>
    <dbReference type="NCBI Taxonomy" id="132113"/>
    <lineage>
        <taxon>Eukaryota</taxon>
        <taxon>Metazoa</taxon>
        <taxon>Ecdysozoa</taxon>
        <taxon>Arthropoda</taxon>
        <taxon>Hexapoda</taxon>
        <taxon>Insecta</taxon>
        <taxon>Pterygota</taxon>
        <taxon>Neoptera</taxon>
        <taxon>Endopterygota</taxon>
        <taxon>Hymenoptera</taxon>
        <taxon>Apocrita</taxon>
        <taxon>Aculeata</taxon>
        <taxon>Apoidea</taxon>
        <taxon>Anthophila</taxon>
        <taxon>Apidae</taxon>
        <taxon>Bombus</taxon>
        <taxon>Pyrobombus</taxon>
    </lineage>
</organism>
<comment type="similarity">
    <text evidence="2 10">Belongs to the Wnt family.</text>
</comment>
<evidence type="ECO:0000313" key="12">
    <source>
        <dbReference type="Proteomes" id="UP000515180"/>
    </source>
</evidence>
<keyword evidence="11" id="KW-0812">Transmembrane</keyword>
<proteinExistence type="inferred from homology"/>
<dbReference type="Gene3D" id="3.30.2460.20">
    <property type="match status" value="1"/>
</dbReference>
<protein>
    <recommendedName>
        <fullName evidence="10">Protein Wnt</fullName>
    </recommendedName>
</protein>
<comment type="function">
    <text evidence="10">Ligand for members of the frizzled family of seven transmembrane receptors.</text>
</comment>
<dbReference type="InterPro" id="IPR043158">
    <property type="entry name" value="Wnt_C"/>
</dbReference>
<keyword evidence="11" id="KW-1133">Transmembrane helix</keyword>
<evidence type="ECO:0000256" key="6">
    <source>
        <dbReference type="ARBA" id="ARBA00022687"/>
    </source>
</evidence>
<evidence type="ECO:0000256" key="4">
    <source>
        <dbReference type="ARBA" id="ARBA00022525"/>
    </source>
</evidence>
<evidence type="ECO:0000256" key="3">
    <source>
        <dbReference type="ARBA" id="ARBA00022473"/>
    </source>
</evidence>
<dbReference type="GO" id="GO:0000902">
    <property type="term" value="P:cell morphogenesis"/>
    <property type="evidence" value="ECO:0007669"/>
    <property type="project" value="UniProtKB-ARBA"/>
</dbReference>
<dbReference type="GO" id="GO:0005109">
    <property type="term" value="F:frizzled binding"/>
    <property type="evidence" value="ECO:0007669"/>
    <property type="project" value="TreeGrafter"/>
</dbReference>
<reference evidence="13" key="1">
    <citation type="submission" date="2025-08" db="UniProtKB">
        <authorList>
            <consortium name="RefSeq"/>
        </authorList>
    </citation>
    <scope>IDENTIFICATION</scope>
</reference>
<evidence type="ECO:0000256" key="5">
    <source>
        <dbReference type="ARBA" id="ARBA00022530"/>
    </source>
</evidence>
<evidence type="ECO:0000313" key="13">
    <source>
        <dbReference type="RefSeq" id="XP_033178485.1"/>
    </source>
</evidence>
<evidence type="ECO:0000256" key="10">
    <source>
        <dbReference type="RuleBase" id="RU003500"/>
    </source>
</evidence>
<dbReference type="GO" id="GO:0007517">
    <property type="term" value="P:muscle organ development"/>
    <property type="evidence" value="ECO:0007669"/>
    <property type="project" value="UniProtKB-ARBA"/>
</dbReference>
<dbReference type="PROSITE" id="PS00246">
    <property type="entry name" value="WNT1"/>
    <property type="match status" value="1"/>
</dbReference>
<keyword evidence="12" id="KW-1185">Reference proteome</keyword>
<keyword evidence="8" id="KW-0325">Glycoprotein</keyword>
<dbReference type="OrthoDB" id="5945655at2759"/>
<feature type="transmembrane region" description="Helical" evidence="11">
    <location>
        <begin position="143"/>
        <end position="163"/>
    </location>
</feature>
<sequence>MTLRRERSTDFLREARFGRSRVSWRIGTKVSPRRRRQLNDENGFREDLLGRADRAARYEDRATRRKLYVESWNASMGSGTWWRYAVPDTIDFHTGAISIFLRLSRVENVVRLPVSSRLRAADEGRNRQLSKLHRGAEGMEMRLVLVAICLLLVTPIAGSFWTVGNQVVMDPMLICKKTRRLKGKMADICRKEPSLLKEIARGVQVGTKECQYQFRNRRWNCTTMRRSLRKILLRDTRETGFVNAITAAGVTYAVTRACTMGHLVECSCDKMTAKGNRLGKLTRTAEMEKSLPTEGDWEWGGCGDNVKFGFKKSRDFMDAPYRKRSDIKTLVKLHNNNAGRLAIRDFMSTECKCHGLSGSCTVRTCWRKMPAFRDVGNRLKESFDGAAKVIPSNDGHSFITEGPTIKPPDRFDLIYSEDSPDFCKPNRKTGSLGTQGRRCNSTSQGVDGCELLCCGRGYDTRVVKEKISCECRFRWCCEVTCNTCLVKKTVNTCR</sequence>
<dbReference type="GO" id="GO:0005615">
    <property type="term" value="C:extracellular space"/>
    <property type="evidence" value="ECO:0007669"/>
    <property type="project" value="TreeGrafter"/>
</dbReference>
<accession>A0A6P8L3M9</accession>
<keyword evidence="3 10" id="KW-0217">Developmental protein</keyword>
<evidence type="ECO:0000256" key="9">
    <source>
        <dbReference type="ARBA" id="ARBA00023288"/>
    </source>
</evidence>
<keyword evidence="6 10" id="KW-0879">Wnt signaling pathway</keyword>
<evidence type="ECO:0000256" key="11">
    <source>
        <dbReference type="SAM" id="Phobius"/>
    </source>
</evidence>
<dbReference type="PANTHER" id="PTHR12027">
    <property type="entry name" value="WNT RELATED"/>
    <property type="match status" value="1"/>
</dbReference>
<evidence type="ECO:0000256" key="7">
    <source>
        <dbReference type="ARBA" id="ARBA00023157"/>
    </source>
</evidence>
<dbReference type="GO" id="GO:0060070">
    <property type="term" value="P:canonical Wnt signaling pathway"/>
    <property type="evidence" value="ECO:0007669"/>
    <property type="project" value="TreeGrafter"/>
</dbReference>
<dbReference type="FunFam" id="3.30.2460.20:FF:000001">
    <property type="entry name" value="Wnt homolog"/>
    <property type="match status" value="1"/>
</dbReference>